<evidence type="ECO:0000256" key="1">
    <source>
        <dbReference type="SAM" id="MobiDB-lite"/>
    </source>
</evidence>
<dbReference type="Proteomes" id="UP001175097">
    <property type="component" value="Unassembled WGS sequence"/>
</dbReference>
<reference evidence="4" key="1">
    <citation type="submission" date="2023-03" db="EMBL/GenBank/DDBJ databases">
        <title>MT1 and MT2 Draft Genomes of Novel Species.</title>
        <authorList>
            <person name="Venkateswaran K."/>
        </authorList>
    </citation>
    <scope>NUCLEOTIDE SEQUENCE</scope>
    <source>
        <strain evidence="4">F6_3S_P_2</strain>
    </source>
</reference>
<dbReference type="Pfam" id="PF01522">
    <property type="entry name" value="Polysacc_deac_1"/>
    <property type="match status" value="1"/>
</dbReference>
<evidence type="ECO:0000256" key="2">
    <source>
        <dbReference type="SAM" id="SignalP"/>
    </source>
</evidence>
<accession>A0ABT8JUY2</accession>
<keyword evidence="5" id="KW-1185">Reference proteome</keyword>
<protein>
    <submittedName>
        <fullName evidence="4">Polysaccharide deacetylase family protein</fullName>
    </submittedName>
</protein>
<dbReference type="PANTHER" id="PTHR10587">
    <property type="entry name" value="GLYCOSYL TRANSFERASE-RELATED"/>
    <property type="match status" value="1"/>
</dbReference>
<evidence type="ECO:0000313" key="4">
    <source>
        <dbReference type="EMBL" id="MDN4608975.1"/>
    </source>
</evidence>
<dbReference type="PROSITE" id="PS51257">
    <property type="entry name" value="PROKAR_LIPOPROTEIN"/>
    <property type="match status" value="1"/>
</dbReference>
<gene>
    <name evidence="4" type="ORF">P5G49_16050</name>
</gene>
<dbReference type="PROSITE" id="PS51677">
    <property type="entry name" value="NODB"/>
    <property type="match status" value="1"/>
</dbReference>
<feature type="domain" description="NodB homology" evidence="3">
    <location>
        <begin position="88"/>
        <end position="268"/>
    </location>
</feature>
<dbReference type="RefSeq" id="WP_301245456.1">
    <property type="nucleotide sequence ID" value="NZ_JAROCC010000017.1"/>
</dbReference>
<proteinExistence type="predicted"/>
<feature type="signal peptide" evidence="2">
    <location>
        <begin position="1"/>
        <end position="23"/>
    </location>
</feature>
<comment type="caution">
    <text evidence="4">The sequence shown here is derived from an EMBL/GenBank/DDBJ whole genome shotgun (WGS) entry which is preliminary data.</text>
</comment>
<dbReference type="Gene3D" id="3.20.20.370">
    <property type="entry name" value="Glycoside hydrolase/deacetylase"/>
    <property type="match status" value="1"/>
</dbReference>
<dbReference type="InterPro" id="IPR050248">
    <property type="entry name" value="Polysacc_deacetylase_ArnD"/>
</dbReference>
<keyword evidence="2" id="KW-0732">Signal</keyword>
<feature type="chain" id="PRO_5045762215" evidence="2">
    <location>
        <begin position="24"/>
        <end position="281"/>
    </location>
</feature>
<feature type="region of interest" description="Disordered" evidence="1">
    <location>
        <begin position="25"/>
        <end position="65"/>
    </location>
</feature>
<dbReference type="InterPro" id="IPR002509">
    <property type="entry name" value="NODB_dom"/>
</dbReference>
<dbReference type="SUPFAM" id="SSF88713">
    <property type="entry name" value="Glycoside hydrolase/deacetylase"/>
    <property type="match status" value="1"/>
</dbReference>
<organism evidence="4 5">
    <name type="scientific">Sporosarcina highlanderae</name>
    <dbReference type="NCBI Taxonomy" id="3035916"/>
    <lineage>
        <taxon>Bacteria</taxon>
        <taxon>Bacillati</taxon>
        <taxon>Bacillota</taxon>
        <taxon>Bacilli</taxon>
        <taxon>Bacillales</taxon>
        <taxon>Caryophanaceae</taxon>
        <taxon>Sporosarcina</taxon>
    </lineage>
</organism>
<evidence type="ECO:0000259" key="3">
    <source>
        <dbReference type="PROSITE" id="PS51677"/>
    </source>
</evidence>
<feature type="compositionally biased region" description="Acidic residues" evidence="1">
    <location>
        <begin position="40"/>
        <end position="64"/>
    </location>
</feature>
<name>A0ABT8JUY2_9BACL</name>
<dbReference type="InterPro" id="IPR011330">
    <property type="entry name" value="Glyco_hydro/deAcase_b/a-brl"/>
</dbReference>
<feature type="compositionally biased region" description="Low complexity" evidence="1">
    <location>
        <begin position="30"/>
        <end position="39"/>
    </location>
</feature>
<dbReference type="EMBL" id="JAROCC010000017">
    <property type="protein sequence ID" value="MDN4608975.1"/>
    <property type="molecule type" value="Genomic_DNA"/>
</dbReference>
<dbReference type="CDD" id="cd10917">
    <property type="entry name" value="CE4_NodB_like_6s_7s"/>
    <property type="match status" value="1"/>
</dbReference>
<sequence>MKKRILYISLLSMLLLVACTDKANPETSLENENPAVSENVSEEVSEEESENESETELEVEEEDTVQAPQYELNPKTYSVEPIGEANPKVVLLTIDDAPDKRALDMAKTLKSLNAPAIFFVNGHFIMTDEKKAILKEIHDMGFSIGNHTKTHANLKKISEEEQREEIISVNNIVEEVTGERPRFFRAPFGVNTDFSRALAKEEGMQLMNWSYGYDYEKEYMTKEKLADIMVNTELLRNGSNLLMHDREWTADALEDIVNGLREKGYEFVDPNLIKGIEEEHE</sequence>
<evidence type="ECO:0000313" key="5">
    <source>
        <dbReference type="Proteomes" id="UP001175097"/>
    </source>
</evidence>